<dbReference type="Pfam" id="PF03159">
    <property type="entry name" value="XRN_N"/>
    <property type="match status" value="1"/>
</dbReference>
<evidence type="ECO:0000256" key="1">
    <source>
        <dbReference type="ARBA" id="ARBA00006994"/>
    </source>
</evidence>
<comment type="similarity">
    <text evidence="1">Belongs to the 5'-3' exonuclease family. XRN2/RAT1 subfamily.</text>
</comment>
<gene>
    <name evidence="7" type="ORF">EHUX00137_LOCUS18965</name>
</gene>
<dbReference type="EMBL" id="HBIR01024721">
    <property type="protein sequence ID" value="CAE0551755.1"/>
    <property type="molecule type" value="Transcribed_RNA"/>
</dbReference>
<keyword evidence="2" id="KW-0507">mRNA processing</keyword>
<protein>
    <recommendedName>
        <fullName evidence="6">Xrn1 N-terminal domain-containing protein</fullName>
    </recommendedName>
</protein>
<accession>A0A7S3SED8</accession>
<dbReference type="PANTHER" id="PTHR12341:SF41">
    <property type="entry name" value="5'-3' EXORIBONUCLEASE 2"/>
    <property type="match status" value="1"/>
</dbReference>
<dbReference type="InterPro" id="IPR004859">
    <property type="entry name" value="Xrn1_N"/>
</dbReference>
<evidence type="ECO:0000259" key="6">
    <source>
        <dbReference type="Pfam" id="PF03159"/>
    </source>
</evidence>
<dbReference type="GO" id="GO:0006397">
    <property type="term" value="P:mRNA processing"/>
    <property type="evidence" value="ECO:0007669"/>
    <property type="project" value="UniProtKB-KW"/>
</dbReference>
<feature type="domain" description="Xrn1 N-terminal" evidence="6">
    <location>
        <begin position="1"/>
        <end position="254"/>
    </location>
</feature>
<dbReference type="GO" id="GO:0004534">
    <property type="term" value="F:5'-3' RNA exonuclease activity"/>
    <property type="evidence" value="ECO:0007669"/>
    <property type="project" value="TreeGrafter"/>
</dbReference>
<organism evidence="7">
    <name type="scientific">Emiliania huxleyi</name>
    <name type="common">Coccolithophore</name>
    <name type="synonym">Pontosphaera huxleyi</name>
    <dbReference type="NCBI Taxonomy" id="2903"/>
    <lineage>
        <taxon>Eukaryota</taxon>
        <taxon>Haptista</taxon>
        <taxon>Haptophyta</taxon>
        <taxon>Prymnesiophyceae</taxon>
        <taxon>Isochrysidales</taxon>
        <taxon>Noelaerhabdaceae</taxon>
        <taxon>Emiliania</taxon>
    </lineage>
</organism>
<dbReference type="GO" id="GO:0005634">
    <property type="term" value="C:nucleus"/>
    <property type="evidence" value="ECO:0007669"/>
    <property type="project" value="TreeGrafter"/>
</dbReference>
<reference evidence="7" key="1">
    <citation type="submission" date="2021-01" db="EMBL/GenBank/DDBJ databases">
        <authorList>
            <person name="Corre E."/>
            <person name="Pelletier E."/>
            <person name="Niang G."/>
            <person name="Scheremetjew M."/>
            <person name="Finn R."/>
            <person name="Kale V."/>
            <person name="Holt S."/>
            <person name="Cochrane G."/>
            <person name="Meng A."/>
            <person name="Brown T."/>
            <person name="Cohen L."/>
        </authorList>
    </citation>
    <scope>NUCLEOTIDE SEQUENCE</scope>
    <source>
        <strain evidence="7">379</strain>
    </source>
</reference>
<dbReference type="PANTHER" id="PTHR12341">
    <property type="entry name" value="5'-&gt;3' EXORIBONUCLEASE"/>
    <property type="match status" value="1"/>
</dbReference>
<sequence length="267" mass="30189">MGVPAFYKWLVTKYPKVVSDCIEDRPTWNEAGEKVPVDTSRANPNGVEFDNLFLDMNGIIHPASHPEDRPPPETEDDMNLAVTDYLERVFAAARPRKLLFMAIDGVAPRAKMNQQRARRFRSAQEAAEKEAEEERLRGEWEAEGREVPARKEGRAFDSNVITPGTPFMDRLAQHLRAFIHLKLSTDPGWRGIKVVLSDGSVPGEGEHKIMEYIRQQRLSPDYDPNTRHALHGLDADLIMLSLATHEPHFSILREFVGHPALAAPPEQ</sequence>
<proteinExistence type="inferred from homology"/>
<evidence type="ECO:0000256" key="4">
    <source>
        <dbReference type="ARBA" id="ARBA00022801"/>
    </source>
</evidence>
<evidence type="ECO:0000256" key="2">
    <source>
        <dbReference type="ARBA" id="ARBA00022664"/>
    </source>
</evidence>
<keyword evidence="4" id="KW-0378">Hydrolase</keyword>
<dbReference type="CDD" id="cd18673">
    <property type="entry name" value="PIN_XRN1-2-like"/>
    <property type="match status" value="1"/>
</dbReference>
<keyword evidence="3" id="KW-0540">Nuclease</keyword>
<dbReference type="GO" id="GO:0000956">
    <property type="term" value="P:nuclear-transcribed mRNA catabolic process"/>
    <property type="evidence" value="ECO:0007669"/>
    <property type="project" value="TreeGrafter"/>
</dbReference>
<evidence type="ECO:0000256" key="3">
    <source>
        <dbReference type="ARBA" id="ARBA00022722"/>
    </source>
</evidence>
<dbReference type="GO" id="GO:0003723">
    <property type="term" value="F:RNA binding"/>
    <property type="evidence" value="ECO:0007669"/>
    <property type="project" value="TreeGrafter"/>
</dbReference>
<dbReference type="InterPro" id="IPR027073">
    <property type="entry name" value="5_3_exoribonuclease"/>
</dbReference>
<evidence type="ECO:0000256" key="5">
    <source>
        <dbReference type="ARBA" id="ARBA00022839"/>
    </source>
</evidence>
<dbReference type="AlphaFoldDB" id="A0A7S3SED8"/>
<dbReference type="FunFam" id="3.40.50.12390:FF:000003">
    <property type="entry name" value="5'-3' exoribonuclease"/>
    <property type="match status" value="1"/>
</dbReference>
<dbReference type="Gene3D" id="3.40.50.12390">
    <property type="match status" value="2"/>
</dbReference>
<evidence type="ECO:0000313" key="7">
    <source>
        <dbReference type="EMBL" id="CAE0551755.1"/>
    </source>
</evidence>
<name>A0A7S3SED8_EMIHU</name>
<keyword evidence="5" id="KW-0269">Exonuclease</keyword>